<keyword evidence="1" id="KW-0812">Transmembrane</keyword>
<feature type="transmembrane region" description="Helical" evidence="1">
    <location>
        <begin position="29"/>
        <end position="49"/>
    </location>
</feature>
<protein>
    <submittedName>
        <fullName evidence="2">Uncharacterized protein</fullName>
    </submittedName>
</protein>
<dbReference type="EMBL" id="HBUF01620901">
    <property type="protein sequence ID" value="CAG6780960.1"/>
    <property type="molecule type" value="Transcribed_RNA"/>
</dbReference>
<evidence type="ECO:0000256" key="1">
    <source>
        <dbReference type="SAM" id="Phobius"/>
    </source>
</evidence>
<keyword evidence="1" id="KW-1133">Transmembrane helix</keyword>
<reference evidence="2" key="1">
    <citation type="submission" date="2021-05" db="EMBL/GenBank/DDBJ databases">
        <authorList>
            <person name="Alioto T."/>
            <person name="Alioto T."/>
            <person name="Gomez Garrido J."/>
        </authorList>
    </citation>
    <scope>NUCLEOTIDE SEQUENCE</scope>
</reference>
<sequence length="117" mass="13276">MIKAQKFVGSFQNNNTTYSMLSLNISFDLFVNTKILFLCFLLSVLLIILLSEKVLFISAKIIIGSGVALVTYKSNNYVSSFAVMFLLLFLLAIIFLAMKWQLIVFIQGVYRSGKTWN</sequence>
<dbReference type="EMBL" id="HBUF01620902">
    <property type="protein sequence ID" value="CAG6780961.1"/>
    <property type="molecule type" value="Transcribed_RNA"/>
</dbReference>
<keyword evidence="1" id="KW-0472">Membrane</keyword>
<feature type="transmembrane region" description="Helical" evidence="1">
    <location>
        <begin position="54"/>
        <end position="72"/>
    </location>
</feature>
<evidence type="ECO:0000313" key="2">
    <source>
        <dbReference type="EMBL" id="CAG6780960.1"/>
    </source>
</evidence>
<feature type="transmembrane region" description="Helical" evidence="1">
    <location>
        <begin position="78"/>
        <end position="98"/>
    </location>
</feature>
<dbReference type="AlphaFoldDB" id="A0A8D9FA70"/>
<organism evidence="2">
    <name type="scientific">Cacopsylla melanoneura</name>
    <dbReference type="NCBI Taxonomy" id="428564"/>
    <lineage>
        <taxon>Eukaryota</taxon>
        <taxon>Metazoa</taxon>
        <taxon>Ecdysozoa</taxon>
        <taxon>Arthropoda</taxon>
        <taxon>Hexapoda</taxon>
        <taxon>Insecta</taxon>
        <taxon>Pterygota</taxon>
        <taxon>Neoptera</taxon>
        <taxon>Paraneoptera</taxon>
        <taxon>Hemiptera</taxon>
        <taxon>Sternorrhyncha</taxon>
        <taxon>Psylloidea</taxon>
        <taxon>Psyllidae</taxon>
        <taxon>Psyllinae</taxon>
        <taxon>Cacopsylla</taxon>
    </lineage>
</organism>
<name>A0A8D9FA70_9HEMI</name>
<accession>A0A8D9FA70</accession>
<proteinExistence type="predicted"/>